<proteinExistence type="predicted"/>
<organism evidence="2 3">
    <name type="scientific">Stegodyphus mimosarum</name>
    <name type="common">African social velvet spider</name>
    <dbReference type="NCBI Taxonomy" id="407821"/>
    <lineage>
        <taxon>Eukaryota</taxon>
        <taxon>Metazoa</taxon>
        <taxon>Ecdysozoa</taxon>
        <taxon>Arthropoda</taxon>
        <taxon>Chelicerata</taxon>
        <taxon>Arachnida</taxon>
        <taxon>Araneae</taxon>
        <taxon>Araneomorphae</taxon>
        <taxon>Entelegynae</taxon>
        <taxon>Eresoidea</taxon>
        <taxon>Eresidae</taxon>
        <taxon>Stegodyphus</taxon>
    </lineage>
</organism>
<evidence type="ECO:0000313" key="3">
    <source>
        <dbReference type="Proteomes" id="UP000054359"/>
    </source>
</evidence>
<feature type="non-terminal residue" evidence="2">
    <location>
        <position position="183"/>
    </location>
</feature>
<evidence type="ECO:0000256" key="1">
    <source>
        <dbReference type="SAM" id="MobiDB-lite"/>
    </source>
</evidence>
<dbReference type="Proteomes" id="UP000054359">
    <property type="component" value="Unassembled WGS sequence"/>
</dbReference>
<protein>
    <submittedName>
        <fullName evidence="2">Uncharacterized protein</fullName>
    </submittedName>
</protein>
<dbReference type="OrthoDB" id="10472653at2759"/>
<feature type="region of interest" description="Disordered" evidence="1">
    <location>
        <begin position="76"/>
        <end position="183"/>
    </location>
</feature>
<keyword evidence="3" id="KW-1185">Reference proteome</keyword>
<accession>A0A087TQG5</accession>
<gene>
    <name evidence="2" type="ORF">X975_22150</name>
</gene>
<feature type="compositionally biased region" description="Polar residues" evidence="1">
    <location>
        <begin position="169"/>
        <end position="183"/>
    </location>
</feature>
<evidence type="ECO:0000313" key="2">
    <source>
        <dbReference type="EMBL" id="KFM67354.1"/>
    </source>
</evidence>
<feature type="region of interest" description="Disordered" evidence="1">
    <location>
        <begin position="1"/>
        <end position="23"/>
    </location>
</feature>
<feature type="compositionally biased region" description="Polar residues" evidence="1">
    <location>
        <begin position="138"/>
        <end position="150"/>
    </location>
</feature>
<feature type="compositionally biased region" description="Low complexity" evidence="1">
    <location>
        <begin position="151"/>
        <end position="168"/>
    </location>
</feature>
<feature type="compositionally biased region" description="Low complexity" evidence="1">
    <location>
        <begin position="81"/>
        <end position="91"/>
    </location>
</feature>
<dbReference type="EMBL" id="KK116293">
    <property type="protein sequence ID" value="KFM67354.1"/>
    <property type="molecule type" value="Genomic_DNA"/>
</dbReference>
<reference evidence="2 3" key="1">
    <citation type="submission" date="2013-11" db="EMBL/GenBank/DDBJ databases">
        <title>Genome sequencing of Stegodyphus mimosarum.</title>
        <authorList>
            <person name="Bechsgaard J."/>
        </authorList>
    </citation>
    <scope>NUCLEOTIDE SEQUENCE [LARGE SCALE GENOMIC DNA]</scope>
</reference>
<name>A0A087TQG5_STEMI</name>
<sequence>MELRKSSSVNDTESNKQNGSVSSCETDINYLCDLDVRSLIKECNVRLNKDDVERYTGSSFSASSGSIILTDKKRTNFKRTSSVASSDSDSVNQATGDQAVKKRRGRPVRNRELNHPSPVVLKRKRESSPSARSVRAKTFSSVKNTQSAKETSTLTKSSTPLSSRLSPKINNSVKKNSKATTPR</sequence>
<dbReference type="AlphaFoldDB" id="A0A087TQG5"/>